<dbReference type="InterPro" id="IPR000058">
    <property type="entry name" value="Znf_AN1"/>
</dbReference>
<proteinExistence type="predicted"/>
<dbReference type="PANTHER" id="PTHR14677:SF37">
    <property type="entry name" value="AN1-TYPE ZINC FINGER PROTEIN 1"/>
    <property type="match status" value="1"/>
</dbReference>
<evidence type="ECO:0000313" key="6">
    <source>
        <dbReference type="Ensembl" id="ENSPNAP00000003807.2"/>
    </source>
</evidence>
<dbReference type="Gene3D" id="4.10.1110.10">
    <property type="entry name" value="AN1-like Zinc finger"/>
    <property type="match status" value="2"/>
</dbReference>
<dbReference type="Proteomes" id="UP001501920">
    <property type="component" value="Chromosome 24"/>
</dbReference>
<dbReference type="GeneTree" id="ENSGT00730000111180"/>
<evidence type="ECO:0000259" key="5">
    <source>
        <dbReference type="PROSITE" id="PS51039"/>
    </source>
</evidence>
<dbReference type="GO" id="GO:0008270">
    <property type="term" value="F:zinc ion binding"/>
    <property type="evidence" value="ECO:0007669"/>
    <property type="project" value="UniProtKB-KW"/>
</dbReference>
<keyword evidence="7" id="KW-1185">Reference proteome</keyword>
<accession>A0A3B4BVY0</accession>
<dbReference type="SMART" id="SM00154">
    <property type="entry name" value="ZnF_AN1"/>
    <property type="match status" value="2"/>
</dbReference>
<dbReference type="SUPFAM" id="SSF118310">
    <property type="entry name" value="AN1-like Zinc finger"/>
    <property type="match status" value="2"/>
</dbReference>
<evidence type="ECO:0000256" key="2">
    <source>
        <dbReference type="ARBA" id="ARBA00022771"/>
    </source>
</evidence>
<keyword evidence="3" id="KW-0862">Zinc</keyword>
<name>A0A3B4BVY0_PYGNA</name>
<evidence type="ECO:0000256" key="4">
    <source>
        <dbReference type="PROSITE-ProRule" id="PRU00449"/>
    </source>
</evidence>
<gene>
    <name evidence="6" type="primary">ZFAND1</name>
</gene>
<dbReference type="Pfam" id="PF25327">
    <property type="entry name" value="UBL_ZFAND1"/>
    <property type="match status" value="1"/>
</dbReference>
<dbReference type="GO" id="GO:0035617">
    <property type="term" value="P:stress granule disassembly"/>
    <property type="evidence" value="ECO:0007669"/>
    <property type="project" value="TreeGrafter"/>
</dbReference>
<dbReference type="Ensembl" id="ENSPNAT00000008092.2">
    <property type="protein sequence ID" value="ENSPNAP00000003807.2"/>
    <property type="gene ID" value="ENSPNAG00000010254.2"/>
</dbReference>
<feature type="domain" description="AN1-type" evidence="5">
    <location>
        <begin position="18"/>
        <end position="66"/>
    </location>
</feature>
<dbReference type="AlphaFoldDB" id="A0A3B4BVY0"/>
<reference evidence="6" key="3">
    <citation type="submission" date="2025-09" db="UniProtKB">
        <authorList>
            <consortium name="Ensembl"/>
        </authorList>
    </citation>
    <scope>IDENTIFICATION</scope>
</reference>
<dbReference type="PANTHER" id="PTHR14677">
    <property type="entry name" value="ARSENITE INDUCUBLE RNA ASSOCIATED PROTEIN AIP-1-RELATED"/>
    <property type="match status" value="1"/>
</dbReference>
<dbReference type="InterPro" id="IPR057358">
    <property type="entry name" value="UBL_ZFAND1-like"/>
</dbReference>
<dbReference type="GO" id="GO:0010494">
    <property type="term" value="C:cytoplasmic stress granule"/>
    <property type="evidence" value="ECO:0007669"/>
    <property type="project" value="TreeGrafter"/>
</dbReference>
<dbReference type="Pfam" id="PF01428">
    <property type="entry name" value="zf-AN1"/>
    <property type="match status" value="2"/>
</dbReference>
<reference evidence="6 7" key="1">
    <citation type="submission" date="2020-10" db="EMBL/GenBank/DDBJ databases">
        <title>Pygocentrus nattereri (red-bellied piranha) genome, fPygNat1, primary haplotype.</title>
        <authorList>
            <person name="Myers G."/>
            <person name="Meyer A."/>
            <person name="Karagic N."/>
            <person name="Pippel M."/>
            <person name="Winkler S."/>
            <person name="Tracey A."/>
            <person name="Wood J."/>
            <person name="Formenti G."/>
            <person name="Howe K."/>
            <person name="Fedrigo O."/>
            <person name="Jarvis E.D."/>
        </authorList>
    </citation>
    <scope>NUCLEOTIDE SEQUENCE [LARGE SCALE GENOMIC DNA]</scope>
</reference>
<dbReference type="InterPro" id="IPR035896">
    <property type="entry name" value="AN1-like_Znf"/>
</dbReference>
<protein>
    <recommendedName>
        <fullName evidence="5">AN1-type domain-containing protein</fullName>
    </recommendedName>
</protein>
<dbReference type="PROSITE" id="PS51039">
    <property type="entry name" value="ZF_AN1"/>
    <property type="match status" value="2"/>
</dbReference>
<evidence type="ECO:0000256" key="1">
    <source>
        <dbReference type="ARBA" id="ARBA00022723"/>
    </source>
</evidence>
<evidence type="ECO:0000313" key="7">
    <source>
        <dbReference type="Proteomes" id="UP001501920"/>
    </source>
</evidence>
<feature type="domain" description="AN1-type" evidence="5">
    <location>
        <begin position="72"/>
        <end position="120"/>
    </location>
</feature>
<evidence type="ECO:0000256" key="3">
    <source>
        <dbReference type="ARBA" id="ARBA00022833"/>
    </source>
</evidence>
<keyword evidence="1" id="KW-0479">Metal-binding</keyword>
<sequence length="284" mass="31125">MTFILKAFSCAELSMAELDIGKHCETADCGQKDFLPFVCDSCSGVFCLEHRSRDSHACPEVPVRKEVCGSGSRTSYACTFENCKGRELLPVICPQCQKHFCLAHRHQDDHKCEKLETPKPRMVATQELVQKIVDSKKSVLMSKGRKGAKNSATAAKVALMKLKLHASGDKGLPQTERTYFQVFLPKEAAASSQPMFFSSKWSVGKVVDFAASQASLKNNNNVLTARKLRLCHPETGEALKMDASLQSLLSLPDSPLFNGGNVILEYLDNESAGVDDVTAYIPSS</sequence>
<keyword evidence="2 4" id="KW-0863">Zinc-finger</keyword>
<reference evidence="6" key="2">
    <citation type="submission" date="2025-08" db="UniProtKB">
        <authorList>
            <consortium name="Ensembl"/>
        </authorList>
    </citation>
    <scope>IDENTIFICATION</scope>
</reference>
<organism evidence="6 7">
    <name type="scientific">Pygocentrus nattereri</name>
    <name type="common">Red-bellied piranha</name>
    <dbReference type="NCBI Taxonomy" id="42514"/>
    <lineage>
        <taxon>Eukaryota</taxon>
        <taxon>Metazoa</taxon>
        <taxon>Chordata</taxon>
        <taxon>Craniata</taxon>
        <taxon>Vertebrata</taxon>
        <taxon>Euteleostomi</taxon>
        <taxon>Actinopterygii</taxon>
        <taxon>Neopterygii</taxon>
        <taxon>Teleostei</taxon>
        <taxon>Ostariophysi</taxon>
        <taxon>Characiformes</taxon>
        <taxon>Characoidei</taxon>
        <taxon>Pygocentrus</taxon>
    </lineage>
</organism>